<proteinExistence type="predicted"/>
<evidence type="ECO:0000313" key="1">
    <source>
        <dbReference type="EMBL" id="SLN21322.1"/>
    </source>
</evidence>
<dbReference type="AlphaFoldDB" id="A0A1Y5RN43"/>
<keyword evidence="2" id="KW-1185">Reference proteome</keyword>
<organism evidence="1 2">
    <name type="scientific">Roseovarius litorisediminis</name>
    <dbReference type="NCBI Taxonomy" id="1312363"/>
    <lineage>
        <taxon>Bacteria</taxon>
        <taxon>Pseudomonadati</taxon>
        <taxon>Pseudomonadota</taxon>
        <taxon>Alphaproteobacteria</taxon>
        <taxon>Rhodobacterales</taxon>
        <taxon>Roseobacteraceae</taxon>
        <taxon>Roseovarius</taxon>
    </lineage>
</organism>
<dbReference type="Proteomes" id="UP000193827">
    <property type="component" value="Unassembled WGS sequence"/>
</dbReference>
<gene>
    <name evidence="1" type="ORF">PEL8287_00906</name>
</gene>
<evidence type="ECO:0008006" key="3">
    <source>
        <dbReference type="Google" id="ProtNLM"/>
    </source>
</evidence>
<dbReference type="PROSITE" id="PS51257">
    <property type="entry name" value="PROKAR_LIPOPROTEIN"/>
    <property type="match status" value="1"/>
</dbReference>
<protein>
    <recommendedName>
        <fullName evidence="3">Lipoprotein</fullName>
    </recommendedName>
</protein>
<evidence type="ECO:0000313" key="2">
    <source>
        <dbReference type="Proteomes" id="UP000193827"/>
    </source>
</evidence>
<sequence>MRIAVLVVALTALAGCGVDGEPIRPSMNTNIGVGSHGVHTSTSVGASVGNVSVGVGVGL</sequence>
<name>A0A1Y5RN43_9RHOB</name>
<reference evidence="1 2" key="1">
    <citation type="submission" date="2017-03" db="EMBL/GenBank/DDBJ databases">
        <authorList>
            <person name="Afonso C.L."/>
            <person name="Miller P.J."/>
            <person name="Scott M.A."/>
            <person name="Spackman E."/>
            <person name="Goraichik I."/>
            <person name="Dimitrov K.M."/>
            <person name="Suarez D.L."/>
            <person name="Swayne D.E."/>
        </authorList>
    </citation>
    <scope>NUCLEOTIDE SEQUENCE [LARGE SCALE GENOMIC DNA]</scope>
    <source>
        <strain evidence="1 2">CECT 8287</strain>
    </source>
</reference>
<accession>A0A1Y5RN43</accession>
<dbReference type="EMBL" id="FWFL01000002">
    <property type="protein sequence ID" value="SLN21322.1"/>
    <property type="molecule type" value="Genomic_DNA"/>
</dbReference>
<dbReference type="RefSeq" id="WP_085891158.1">
    <property type="nucleotide sequence ID" value="NZ_FWFL01000002.1"/>
</dbReference>